<dbReference type="SUPFAM" id="SSF56219">
    <property type="entry name" value="DNase I-like"/>
    <property type="match status" value="1"/>
</dbReference>
<gene>
    <name evidence="3" type="ORF">R1sor_025504</name>
</gene>
<evidence type="ECO:0000259" key="2">
    <source>
        <dbReference type="PROSITE" id="PS50878"/>
    </source>
</evidence>
<proteinExistence type="predicted"/>
<reference evidence="3 4" key="1">
    <citation type="submission" date="2024-09" db="EMBL/GenBank/DDBJ databases">
        <title>Chromosome-scale assembly of Riccia sorocarpa.</title>
        <authorList>
            <person name="Paukszto L."/>
        </authorList>
    </citation>
    <scope>NUCLEOTIDE SEQUENCE [LARGE SCALE GENOMIC DNA]</scope>
    <source>
        <strain evidence="3">LP-2024</strain>
        <tissue evidence="3">Aerial parts of the thallus</tissue>
    </source>
</reference>
<protein>
    <recommendedName>
        <fullName evidence="2">Reverse transcriptase domain-containing protein</fullName>
    </recommendedName>
</protein>
<evidence type="ECO:0000256" key="1">
    <source>
        <dbReference type="SAM" id="MobiDB-lite"/>
    </source>
</evidence>
<dbReference type="SUPFAM" id="SSF56672">
    <property type="entry name" value="DNA/RNA polymerases"/>
    <property type="match status" value="1"/>
</dbReference>
<dbReference type="CDD" id="cd01650">
    <property type="entry name" value="RT_nLTR_like"/>
    <property type="match status" value="1"/>
</dbReference>
<dbReference type="InterPro" id="IPR005135">
    <property type="entry name" value="Endo/exonuclease/phosphatase"/>
</dbReference>
<comment type="caution">
    <text evidence="3">The sequence shown here is derived from an EMBL/GenBank/DDBJ whole genome shotgun (WGS) entry which is preliminary data.</text>
</comment>
<name>A0ABD3GAC5_9MARC</name>
<dbReference type="Pfam" id="PF00078">
    <property type="entry name" value="RVT_1"/>
    <property type="match status" value="1"/>
</dbReference>
<dbReference type="InterPro" id="IPR036691">
    <property type="entry name" value="Endo/exonu/phosph_ase_sf"/>
</dbReference>
<dbReference type="InterPro" id="IPR000477">
    <property type="entry name" value="RT_dom"/>
</dbReference>
<accession>A0ABD3GAC5</accession>
<dbReference type="PANTHER" id="PTHR19446">
    <property type="entry name" value="REVERSE TRANSCRIPTASES"/>
    <property type="match status" value="1"/>
</dbReference>
<evidence type="ECO:0000313" key="4">
    <source>
        <dbReference type="Proteomes" id="UP001633002"/>
    </source>
</evidence>
<sequence>MAQTRRTRSEEPIGGEDLGIAQRMGTVYRRRGLQQSAGRSSSHTQGSRNSTSLPGDNARQEDTRQMAPQLSENNIAAAEVRGEHPRLHTNSHLDHLRQPLELGRQMLGQNRTEQTPMLWAQTNGDENAPVIHLSEDNSTSFSTDTTTEEERGQLTQRGGGIQVDGENVGAFQASAGDKRLDTQHQTHQPLPLQEGFVFVANRPQKTDGDGTQTSRRQVPGQKKRKETHVEADRFKFFLSSLSSHYKAVASSSIGRMRGVALVYHDSCRLLQHGEDTEGRWVWGRFLVSGKELCVASVYAPNSPEDRIVFWSHLKDSFPPGNWVIAGDWNSIEFQNDSSSRSNQQGTEESLEFQLFCASFALADARHTAFKRLGPRFSRAQWRDGRLVWSRIDRIYASDFIIQKLEHHDVFWASDHIPISASIQWDPQQDRIHSGPRSAYFKADPFVVSENLELLKNKWQNLEIEYSGRDDAEKFLLCWAGIRKQIKTLQYEKAKCLQLLPAKEARLRLLSAKVPANLTVDEQREMGGLLSEVRELQAWQHHKWRLTCRDKFLREGDMCSAYFFKRFKTRRTKTKIERIQTEDGMVLSTQNEIKAEVHHYFSDLAANHFWESGELPATYKEGLLFLIPKGDNPATLREWRPITLLNTIYKLLAKVFALRLSLVLPTVVPVYQQGFIKGRSPQNCILTFALVHEALKRRGKSAVFIALDQEKAYDRLQPDFLWAVMQKLEFSTACINRLRALQENAETRILLNGDLLPTFQVEMGVRQGCPLSPLLYAIASIPFISAIHTENALQRIRPVRLADNVGISVVCLADDTAVYLEIHESSVSNLFKLLEDYQRATGGKVNCRKSKLMIIGRRRSPPDWFENLPLQVIRSDQSIRYLGASLSTLWNGVDNGNLLMSSLDRKAKAFTQDFMSFESRVVALKHGVYSSLIYQLMIAKFKVGTVKKIEGTLRKFLWSTNREGQPKKSLVKWDFVTLPEKLGRLGVFRIQNFQQALICRTIFKAMNNPSQAIWPEIYTTMFLNATPDQFCYRLLYTPVPSQFRLCPVATLLSHAWTAFVSLLRWCPLAGVNNLPTGNIQEAFFLLARGHVGVREAEQFAQEVGVICANHNIDSVQMAVAFLRDLDPMEIGPSQRVFTLISGALRNPSFTHSGQVFNLQDWAIPGGHTLDLTWRGSRIYFLGLPDAELAQLHRINDRWGLSWPLQTWKLVWRVCEYRGLAHRHCYFLWRVLAKSFFVGRRSLTMNLPGHACDFSGLEAEDVSHALFLCPRWSRLWRDLELRLQGWEELSTLRGDSASLPEVMLWALSSPSTERLFKIWMLALIWRTVWLERCTFKFQRKQNGIHLERIVFLFLEEVQARRVRLKKEVAKLYVSKIIHLLPVIPPRFHPMLQDFGLM</sequence>
<feature type="region of interest" description="Disordered" evidence="1">
    <location>
        <begin position="1"/>
        <end position="71"/>
    </location>
</feature>
<feature type="compositionally biased region" description="Polar residues" evidence="1">
    <location>
        <begin position="33"/>
        <end position="54"/>
    </location>
</feature>
<dbReference type="Proteomes" id="UP001633002">
    <property type="component" value="Unassembled WGS sequence"/>
</dbReference>
<evidence type="ECO:0000313" key="3">
    <source>
        <dbReference type="EMBL" id="KAL3675556.1"/>
    </source>
</evidence>
<dbReference type="Gene3D" id="3.60.10.10">
    <property type="entry name" value="Endonuclease/exonuclease/phosphatase"/>
    <property type="match status" value="1"/>
</dbReference>
<feature type="domain" description="Reverse transcriptase" evidence="2">
    <location>
        <begin position="607"/>
        <end position="885"/>
    </location>
</feature>
<dbReference type="Pfam" id="PF03372">
    <property type="entry name" value="Exo_endo_phos"/>
    <property type="match status" value="1"/>
</dbReference>
<organism evidence="3 4">
    <name type="scientific">Riccia sorocarpa</name>
    <dbReference type="NCBI Taxonomy" id="122646"/>
    <lineage>
        <taxon>Eukaryota</taxon>
        <taxon>Viridiplantae</taxon>
        <taxon>Streptophyta</taxon>
        <taxon>Embryophyta</taxon>
        <taxon>Marchantiophyta</taxon>
        <taxon>Marchantiopsida</taxon>
        <taxon>Marchantiidae</taxon>
        <taxon>Marchantiales</taxon>
        <taxon>Ricciaceae</taxon>
        <taxon>Riccia</taxon>
    </lineage>
</organism>
<feature type="region of interest" description="Disordered" evidence="1">
    <location>
        <begin position="202"/>
        <end position="225"/>
    </location>
</feature>
<dbReference type="InterPro" id="IPR043502">
    <property type="entry name" value="DNA/RNA_pol_sf"/>
</dbReference>
<keyword evidence="4" id="KW-1185">Reference proteome</keyword>
<dbReference type="EMBL" id="JBJQOH010000008">
    <property type="protein sequence ID" value="KAL3675556.1"/>
    <property type="molecule type" value="Genomic_DNA"/>
</dbReference>
<dbReference type="PROSITE" id="PS50878">
    <property type="entry name" value="RT_POL"/>
    <property type="match status" value="1"/>
</dbReference>